<keyword evidence="1" id="KW-0812">Transmembrane</keyword>
<keyword evidence="1" id="KW-1133">Transmembrane helix</keyword>
<reference evidence="2" key="1">
    <citation type="submission" date="2021-03" db="EMBL/GenBank/DDBJ databases">
        <authorList>
            <person name="Bekaert M."/>
        </authorList>
    </citation>
    <scope>NUCLEOTIDE SEQUENCE</scope>
</reference>
<sequence length="1194" mass="139962">MAENGDINICDKSCSFRNLTMKNDTIAIRRVKVVRWYFHVHRDRVYDLVEFYGHRKTRGSHPRLSGLRCIISSLMEMNGFGTVLILLLFSDVHLDLQRCPHGINRKIRAKLICSEENRYHCILDKNNHIHIEVCKNPKVYRKGFRPVYKGNIDAEKCAFDNFFPGSILSNESDKCTYIKSNCTDAGQLVFENGSTETDRSCRCDYKRGYAFIIAPRHHNSCFPLDEDCSCYLKKCQDKRQVLTPDYVCAEESNVSVVFGYPSITKDPIQNKSTEALHTKKTEKTAKSSLMQACLILVYVCLTALLVIVILLCLCHEYDNKQSHPQEIKRKMETVTEKDSDMNETRYIDNVNWTDRSLEIMNVVPHFHEIKQLEDMRTADRKPKVRLIILIGPHGAGKTQAAHKFCWECKEQYYIICKLTATSNVSLKDSMKKLAMFLSLKLSPECSNNEDDFFQDSASLLVNYFNHKSRSNYSFLLIIDDVFFENINTDPLYNLIVKLVNDVRMLKIIITTLTRDLLSDFGEEQRQEIHFDGMSKDEYLSFFRKTKWFKEQTDKIIDKLVHATGSLPITLNSARHYIEHLKIKIPKYIDILKEVEESRDESISNELGENVITPLLVSFKSIIDDLKSKYKDTTEVIMLLQYLDYRAVWQDMIEICYRHYSSDKSIAKTAAAAVVNRFLKYSLCNLVEKTKGNMLSFHPEIMLALKVFDKHNRKNDVKRLCFLIQVFCFEIDIDVRVDISMDRNFLFLDHARKVLNQLQAVKKKDDSVKENGNIEQTQVFLCYLNYVIGKTFLFKATDIPLAHKHLMEARYLCLNIIGQYSDLADKNCSFFRTDTDEIPHMKSSHVRDAFKTFCEFEMPIEFFESFVFCKYRNERDVHILRNESKIETLCEHGYLTQTDYSSLFSIKPSLVMPLNLISKGFIAELMLHILFDNGRALDELMHEAQCYEHAKKGRDFEFKTCIEFTNLMKTRTEFENFPLLRYLVFDRGEQRYKLEKDDKMSSIESVKRRIQEIKTVKESGHKHYFQFGILKTSTEDNEYHNCVCYRLLLKYHQELYKISESTDILSDARNDMEEFLRILLNIEKDEKHSKWVEMPKFFIQCAKVLHMSKKDEDCEKAIEIFEKVINIEEHKGVHLTRYVWQAYYGKASCLLTLGRKDDAKIIHHQLQKRLEGTHQNYRIQKLEVLSSELIKSHKR</sequence>
<feature type="transmembrane region" description="Helical" evidence="1">
    <location>
        <begin position="289"/>
        <end position="311"/>
    </location>
</feature>
<protein>
    <submittedName>
        <fullName evidence="2">Uncharacterized protein</fullName>
    </submittedName>
</protein>
<dbReference type="Gene3D" id="3.40.50.300">
    <property type="entry name" value="P-loop containing nucleotide triphosphate hydrolases"/>
    <property type="match status" value="1"/>
</dbReference>
<dbReference type="InterPro" id="IPR011990">
    <property type="entry name" value="TPR-like_helical_dom_sf"/>
</dbReference>
<evidence type="ECO:0000313" key="2">
    <source>
        <dbReference type="EMBL" id="CAG2226519.1"/>
    </source>
</evidence>
<accession>A0A8S3SZQ6</accession>
<keyword evidence="3" id="KW-1185">Reference proteome</keyword>
<dbReference type="AlphaFoldDB" id="A0A8S3SZQ6"/>
<organism evidence="2 3">
    <name type="scientific">Mytilus edulis</name>
    <name type="common">Blue mussel</name>
    <dbReference type="NCBI Taxonomy" id="6550"/>
    <lineage>
        <taxon>Eukaryota</taxon>
        <taxon>Metazoa</taxon>
        <taxon>Spiralia</taxon>
        <taxon>Lophotrochozoa</taxon>
        <taxon>Mollusca</taxon>
        <taxon>Bivalvia</taxon>
        <taxon>Autobranchia</taxon>
        <taxon>Pteriomorphia</taxon>
        <taxon>Mytilida</taxon>
        <taxon>Mytiloidea</taxon>
        <taxon>Mytilidae</taxon>
        <taxon>Mytilinae</taxon>
        <taxon>Mytilus</taxon>
    </lineage>
</organism>
<evidence type="ECO:0000313" key="3">
    <source>
        <dbReference type="Proteomes" id="UP000683360"/>
    </source>
</evidence>
<dbReference type="SUPFAM" id="SSF52540">
    <property type="entry name" value="P-loop containing nucleoside triphosphate hydrolases"/>
    <property type="match status" value="1"/>
</dbReference>
<evidence type="ECO:0000256" key="1">
    <source>
        <dbReference type="SAM" id="Phobius"/>
    </source>
</evidence>
<dbReference type="SUPFAM" id="SSF48452">
    <property type="entry name" value="TPR-like"/>
    <property type="match status" value="1"/>
</dbReference>
<dbReference type="OrthoDB" id="6057525at2759"/>
<proteinExistence type="predicted"/>
<dbReference type="Proteomes" id="UP000683360">
    <property type="component" value="Unassembled WGS sequence"/>
</dbReference>
<name>A0A8S3SZQ6_MYTED</name>
<gene>
    <name evidence="2" type="ORF">MEDL_39591</name>
</gene>
<dbReference type="EMBL" id="CAJPWZ010001913">
    <property type="protein sequence ID" value="CAG2226519.1"/>
    <property type="molecule type" value="Genomic_DNA"/>
</dbReference>
<comment type="caution">
    <text evidence="2">The sequence shown here is derived from an EMBL/GenBank/DDBJ whole genome shotgun (WGS) entry which is preliminary data.</text>
</comment>
<dbReference type="InterPro" id="IPR027417">
    <property type="entry name" value="P-loop_NTPase"/>
</dbReference>
<keyword evidence="1" id="KW-0472">Membrane</keyword>